<gene>
    <name evidence="2" type="ORF">GCM10009717_12060</name>
</gene>
<evidence type="ECO:0008006" key="4">
    <source>
        <dbReference type="Google" id="ProtNLM"/>
    </source>
</evidence>
<reference evidence="3" key="1">
    <citation type="journal article" date="2019" name="Int. J. Syst. Evol. Microbiol.">
        <title>The Global Catalogue of Microorganisms (GCM) 10K type strain sequencing project: providing services to taxonomists for standard genome sequencing and annotation.</title>
        <authorList>
            <consortium name="The Broad Institute Genomics Platform"/>
            <consortium name="The Broad Institute Genome Sequencing Center for Infectious Disease"/>
            <person name="Wu L."/>
            <person name="Ma J."/>
        </authorList>
    </citation>
    <scope>NUCLEOTIDE SEQUENCE [LARGE SCALE GENOMIC DNA]</scope>
    <source>
        <strain evidence="3">JCM 13584</strain>
    </source>
</reference>
<feature type="region of interest" description="Disordered" evidence="1">
    <location>
        <begin position="39"/>
        <end position="58"/>
    </location>
</feature>
<dbReference type="Proteomes" id="UP001499954">
    <property type="component" value="Unassembled WGS sequence"/>
</dbReference>
<evidence type="ECO:0000256" key="1">
    <source>
        <dbReference type="SAM" id="MobiDB-lite"/>
    </source>
</evidence>
<feature type="compositionally biased region" description="Gly residues" evidence="1">
    <location>
        <begin position="39"/>
        <end position="57"/>
    </location>
</feature>
<dbReference type="EMBL" id="BAAAMK010000002">
    <property type="protein sequence ID" value="GAA1947297.1"/>
    <property type="molecule type" value="Genomic_DNA"/>
</dbReference>
<keyword evidence="3" id="KW-1185">Reference proteome</keyword>
<evidence type="ECO:0000313" key="3">
    <source>
        <dbReference type="Proteomes" id="UP001499954"/>
    </source>
</evidence>
<feature type="region of interest" description="Disordered" evidence="1">
    <location>
        <begin position="160"/>
        <end position="185"/>
    </location>
</feature>
<name>A0ABP5BMD7_9MICO</name>
<organism evidence="2 3">
    <name type="scientific">Agromyces allii</name>
    <dbReference type="NCBI Taxonomy" id="393607"/>
    <lineage>
        <taxon>Bacteria</taxon>
        <taxon>Bacillati</taxon>
        <taxon>Actinomycetota</taxon>
        <taxon>Actinomycetes</taxon>
        <taxon>Micrococcales</taxon>
        <taxon>Microbacteriaceae</taxon>
        <taxon>Agromyces</taxon>
    </lineage>
</organism>
<evidence type="ECO:0000313" key="2">
    <source>
        <dbReference type="EMBL" id="GAA1947297.1"/>
    </source>
</evidence>
<proteinExistence type="predicted"/>
<protein>
    <recommendedName>
        <fullName evidence="4">DUF3060 domain-containing protein</fullName>
    </recommendedName>
</protein>
<comment type="caution">
    <text evidence="2">The sequence shown here is derived from an EMBL/GenBank/DDBJ whole genome shotgun (WGS) entry which is preliminary data.</text>
</comment>
<sequence>MACLGWVQGEDMSRLTKSTFALAGVLVLAGCAFPGIRQGDGSGGTGGPTGGSTGGGREQVSCAEASSVTLDGRDVRYDVVGDCAEVIVRGDDLDVRMAASTSLSVEGRDNDIESSAGLGAVTVKGDENGVEARTIASISIAGNDNDLEADIVGSVEIAGDENSVEAGNDPQPVRVSGSGNSVERR</sequence>
<accession>A0ABP5BMD7</accession>